<evidence type="ECO:0000313" key="2">
    <source>
        <dbReference type="Proteomes" id="UP000053475"/>
    </source>
</evidence>
<comment type="caution">
    <text evidence="1">The sequence shown here is derived from an EMBL/GenBank/DDBJ whole genome shotgun (WGS) entry which is preliminary data.</text>
</comment>
<dbReference type="Proteomes" id="UP000053475">
    <property type="component" value="Unassembled WGS sequence"/>
</dbReference>
<dbReference type="AlphaFoldDB" id="A0A0C1C431"/>
<evidence type="ECO:0000313" key="1">
    <source>
        <dbReference type="EMBL" id="KIA75850.1"/>
    </source>
</evidence>
<gene>
    <name evidence="1" type="ORF">HK57_00377</name>
</gene>
<keyword evidence="2" id="KW-1185">Reference proteome</keyword>
<reference evidence="1 2" key="1">
    <citation type="submission" date="2014-11" db="EMBL/GenBank/DDBJ databases">
        <title>Genomics derived discovery of secondary metabolites biosynthetic gene clusters in Aspergillus ustus.</title>
        <authorList>
            <person name="Pi B."/>
            <person name="Dai F."/>
            <person name="Song X."/>
            <person name="Zhu C."/>
            <person name="Li H."/>
            <person name="Yu D."/>
        </authorList>
    </citation>
    <scope>NUCLEOTIDE SEQUENCE [LARGE SCALE GENOMIC DNA]</scope>
    <source>
        <strain evidence="1 2">3.3904</strain>
    </source>
</reference>
<accession>A0A0C1C431</accession>
<organism evidence="1 2">
    <name type="scientific">Aspergillus ustus</name>
    <dbReference type="NCBI Taxonomy" id="40382"/>
    <lineage>
        <taxon>Eukaryota</taxon>
        <taxon>Fungi</taxon>
        <taxon>Dikarya</taxon>
        <taxon>Ascomycota</taxon>
        <taxon>Pezizomycotina</taxon>
        <taxon>Eurotiomycetes</taxon>
        <taxon>Eurotiomycetidae</taxon>
        <taxon>Eurotiales</taxon>
        <taxon>Aspergillaceae</taxon>
        <taxon>Aspergillus</taxon>
        <taxon>Aspergillus subgen. Nidulantes</taxon>
    </lineage>
</organism>
<proteinExistence type="predicted"/>
<protein>
    <submittedName>
        <fullName evidence="1">Uncharacterized protein</fullName>
    </submittedName>
</protein>
<sequence>MSVDMDFLFPLDERGNPLAESSSRNWPHLETIALDSVAEYTPSGEWLFDYELESGDDEGFPDPATGDEIFESRVAGWPRTNFTFTTTSDAWGVIEGGHASTVSLPSTSRPLLSLRSDSVYRPDQRVADAWGFELDEMEVVDEGPRADYHLVVCSVTLDRARLDR</sequence>
<name>A0A0C1C431_ASPUT</name>
<dbReference type="EMBL" id="JOMC01000033">
    <property type="protein sequence ID" value="KIA75850.1"/>
    <property type="molecule type" value="Genomic_DNA"/>
</dbReference>